<evidence type="ECO:0000256" key="3">
    <source>
        <dbReference type="ARBA" id="ARBA00022692"/>
    </source>
</evidence>
<evidence type="ECO:0000256" key="6">
    <source>
        <dbReference type="ARBA" id="ARBA00023170"/>
    </source>
</evidence>
<keyword evidence="10" id="KW-1185">Reference proteome</keyword>
<evidence type="ECO:0000256" key="8">
    <source>
        <dbReference type="SAM" id="Phobius"/>
    </source>
</evidence>
<keyword evidence="5 8" id="KW-0472">Membrane</keyword>
<proteinExistence type="predicted"/>
<evidence type="ECO:0000313" key="10">
    <source>
        <dbReference type="Proteomes" id="UP001562425"/>
    </source>
</evidence>
<dbReference type="PANTHER" id="PTHR42643:SF24">
    <property type="entry name" value="IONOTROPIC RECEPTOR 60A"/>
    <property type="match status" value="1"/>
</dbReference>
<dbReference type="PANTHER" id="PTHR42643">
    <property type="entry name" value="IONOTROPIC RECEPTOR 20A-RELATED"/>
    <property type="match status" value="1"/>
</dbReference>
<evidence type="ECO:0000256" key="1">
    <source>
        <dbReference type="ARBA" id="ARBA00004651"/>
    </source>
</evidence>
<organism evidence="9 10">
    <name type="scientific">Culex pipiens pipiens</name>
    <name type="common">Northern house mosquito</name>
    <dbReference type="NCBI Taxonomy" id="38569"/>
    <lineage>
        <taxon>Eukaryota</taxon>
        <taxon>Metazoa</taxon>
        <taxon>Ecdysozoa</taxon>
        <taxon>Arthropoda</taxon>
        <taxon>Hexapoda</taxon>
        <taxon>Insecta</taxon>
        <taxon>Pterygota</taxon>
        <taxon>Neoptera</taxon>
        <taxon>Endopterygota</taxon>
        <taxon>Diptera</taxon>
        <taxon>Nematocera</taxon>
        <taxon>Culicoidea</taxon>
        <taxon>Culicidae</taxon>
        <taxon>Culicinae</taxon>
        <taxon>Culicini</taxon>
        <taxon>Culex</taxon>
        <taxon>Culex</taxon>
    </lineage>
</organism>
<sequence>MYLRYAAAHQTEPASVFTLDEIVAKSFIQIVMQKGLPVRDHINKKIRQAGYLAAVTRIFLAHTRNATRQVEDHVAEVVPLRLSHFQGAYFVLALGCALAAVCCGGEIAVGKVRKRMRRVVVYPFVV</sequence>
<dbReference type="InterPro" id="IPR052192">
    <property type="entry name" value="Insect_Ionotropic_Sensory_Rcpt"/>
</dbReference>
<keyword evidence="3 8" id="KW-0812">Transmembrane</keyword>
<comment type="subcellular location">
    <subcellularLocation>
        <location evidence="1">Cell membrane</location>
        <topology evidence="1">Multi-pass membrane protein</topology>
    </subcellularLocation>
</comment>
<keyword evidence="2" id="KW-1003">Cell membrane</keyword>
<gene>
    <name evidence="9" type="ORF">pipiens_013682</name>
</gene>
<evidence type="ECO:0000256" key="4">
    <source>
        <dbReference type="ARBA" id="ARBA00022989"/>
    </source>
</evidence>
<evidence type="ECO:0000256" key="7">
    <source>
        <dbReference type="ARBA" id="ARBA00023180"/>
    </source>
</evidence>
<keyword evidence="4 8" id="KW-1133">Transmembrane helix</keyword>
<dbReference type="AlphaFoldDB" id="A0ABD1CXI9"/>
<reference evidence="9 10" key="1">
    <citation type="submission" date="2024-05" db="EMBL/GenBank/DDBJ databases">
        <title>Culex pipiens pipiens assembly and annotation.</title>
        <authorList>
            <person name="Alout H."/>
            <person name="Durand T."/>
        </authorList>
    </citation>
    <scope>NUCLEOTIDE SEQUENCE [LARGE SCALE GENOMIC DNA]</scope>
    <source>
        <strain evidence="9">HA-2024</strain>
        <tissue evidence="9">Whole body</tissue>
    </source>
</reference>
<feature type="transmembrane region" description="Helical" evidence="8">
    <location>
        <begin position="88"/>
        <end position="109"/>
    </location>
</feature>
<accession>A0ABD1CXI9</accession>
<dbReference type="Proteomes" id="UP001562425">
    <property type="component" value="Unassembled WGS sequence"/>
</dbReference>
<keyword evidence="7" id="KW-0325">Glycoprotein</keyword>
<evidence type="ECO:0000313" key="9">
    <source>
        <dbReference type="EMBL" id="KAL1381136.1"/>
    </source>
</evidence>
<dbReference type="GO" id="GO:0005886">
    <property type="term" value="C:plasma membrane"/>
    <property type="evidence" value="ECO:0007669"/>
    <property type="project" value="UniProtKB-SubCell"/>
</dbReference>
<comment type="caution">
    <text evidence="9">The sequence shown here is derived from an EMBL/GenBank/DDBJ whole genome shotgun (WGS) entry which is preliminary data.</text>
</comment>
<evidence type="ECO:0000256" key="5">
    <source>
        <dbReference type="ARBA" id="ARBA00023136"/>
    </source>
</evidence>
<name>A0ABD1CXI9_CULPP</name>
<keyword evidence="6" id="KW-0675">Receptor</keyword>
<evidence type="ECO:0000256" key="2">
    <source>
        <dbReference type="ARBA" id="ARBA00022475"/>
    </source>
</evidence>
<dbReference type="EMBL" id="JBEHCU010008789">
    <property type="protein sequence ID" value="KAL1381136.1"/>
    <property type="molecule type" value="Genomic_DNA"/>
</dbReference>
<protein>
    <submittedName>
        <fullName evidence="9">Uncharacterized protein</fullName>
    </submittedName>
</protein>